<comment type="cofactor">
    <cofactor evidence="3">
        <name>a divalent metal cation</name>
        <dbReference type="ChEBI" id="CHEBI:60240"/>
    </cofactor>
    <text evidence="3">Binds 2 divalent metal cations per subunit.</text>
</comment>
<dbReference type="EC" id="3.1.1.96" evidence="3"/>
<comment type="function">
    <text evidence="3">Catalyzes the hydrolysis of D-tyrosyl-tRNA(Tyr).</text>
</comment>
<dbReference type="Pfam" id="PF01026">
    <property type="entry name" value="TatD_DNase"/>
    <property type="match status" value="1"/>
</dbReference>
<dbReference type="FunFam" id="3.20.20.140:FF:000005">
    <property type="entry name" value="TatD family hydrolase"/>
    <property type="match status" value="1"/>
</dbReference>
<dbReference type="eggNOG" id="COG0084">
    <property type="taxonomic scope" value="Bacteria"/>
</dbReference>
<dbReference type="RefSeq" id="WP_015210515.1">
    <property type="nucleotide sequence ID" value="NC_019757.1"/>
</dbReference>
<feature type="binding site" evidence="3 4">
    <location>
        <position position="208"/>
    </location>
    <ligand>
        <name>a divalent metal cation</name>
        <dbReference type="ChEBI" id="CHEBI:60240"/>
        <label>1</label>
    </ligand>
</feature>
<evidence type="ECO:0000313" key="6">
    <source>
        <dbReference type="Proteomes" id="UP000010475"/>
    </source>
</evidence>
<name>K9X3P5_9NOST</name>
<dbReference type="GO" id="GO:0051500">
    <property type="term" value="F:D-tyrosyl-tRNA(Tyr) deacylase activity"/>
    <property type="evidence" value="ECO:0007669"/>
    <property type="project" value="RHEA"/>
</dbReference>
<dbReference type="GO" id="GO:0005829">
    <property type="term" value="C:cytosol"/>
    <property type="evidence" value="ECO:0007669"/>
    <property type="project" value="TreeGrafter"/>
</dbReference>
<dbReference type="InterPro" id="IPR033665">
    <property type="entry name" value="Deacylase_DTD3"/>
</dbReference>
<evidence type="ECO:0000256" key="4">
    <source>
        <dbReference type="PIRSR" id="PIRSR005902-1"/>
    </source>
</evidence>
<keyword evidence="1 3" id="KW-0479">Metal-binding</keyword>
<evidence type="ECO:0000256" key="1">
    <source>
        <dbReference type="ARBA" id="ARBA00022723"/>
    </source>
</evidence>
<dbReference type="GO" id="GO:0004536">
    <property type="term" value="F:DNA nuclease activity"/>
    <property type="evidence" value="ECO:0007669"/>
    <property type="project" value="InterPro"/>
</dbReference>
<dbReference type="KEGG" id="csg:Cylst_5247"/>
<comment type="similarity">
    <text evidence="3">Belongs to the metallo-dependent hydrolases superfamily. TatD-type hydrolase family. DTD3 subfamily.</text>
</comment>
<proteinExistence type="inferred from homology"/>
<dbReference type="HOGENOM" id="CLU_031506_4_0_3"/>
<protein>
    <recommendedName>
        <fullName evidence="3">D-aminoacyl-tRNA deacylase</fullName>
        <ecNumber evidence="3">3.1.1.96</ecNumber>
    </recommendedName>
</protein>
<dbReference type="InterPro" id="IPR018228">
    <property type="entry name" value="DNase_TatD-rel_CS"/>
</dbReference>
<feature type="binding site" evidence="3 4">
    <location>
        <position position="94"/>
    </location>
    <ligand>
        <name>a divalent metal cation</name>
        <dbReference type="ChEBI" id="CHEBI:60240"/>
        <label>1</label>
    </ligand>
</feature>
<feature type="binding site" evidence="3 4">
    <location>
        <position position="129"/>
    </location>
    <ligand>
        <name>a divalent metal cation</name>
        <dbReference type="ChEBI" id="CHEBI:60240"/>
        <label>2</label>
    </ligand>
</feature>
<reference evidence="5" key="1">
    <citation type="submission" date="2012-06" db="EMBL/GenBank/DDBJ databases">
        <title>Finished chromosome of genome of Cylindrospermum stagnale PCC 7417.</title>
        <authorList>
            <consortium name="US DOE Joint Genome Institute"/>
            <person name="Gugger M."/>
            <person name="Coursin T."/>
            <person name="Rippka R."/>
            <person name="Tandeau De Marsac N."/>
            <person name="Huntemann M."/>
            <person name="Wei C.-L."/>
            <person name="Han J."/>
            <person name="Detter J.C."/>
            <person name="Han C."/>
            <person name="Tapia R."/>
            <person name="Chen A."/>
            <person name="Kyrpides N."/>
            <person name="Mavromatis K."/>
            <person name="Markowitz V."/>
            <person name="Szeto E."/>
            <person name="Ivanova N."/>
            <person name="Pagani I."/>
            <person name="Pati A."/>
            <person name="Goodwin L."/>
            <person name="Nordberg H.P."/>
            <person name="Cantor M.N."/>
            <person name="Hua S.X."/>
            <person name="Woyke T."/>
            <person name="Kerfeld C.A."/>
        </authorList>
    </citation>
    <scope>NUCLEOTIDE SEQUENCE [LARGE SCALE GENOMIC DNA]</scope>
    <source>
        <strain evidence="5">PCC 7417</strain>
    </source>
</reference>
<dbReference type="InterPro" id="IPR032466">
    <property type="entry name" value="Metal_Hydrolase"/>
</dbReference>
<dbReference type="PROSITE" id="PS01091">
    <property type="entry name" value="TATD_3"/>
    <property type="match status" value="1"/>
</dbReference>
<dbReference type="OrthoDB" id="9810005at2"/>
<feature type="binding site" evidence="3 4">
    <location>
        <position position="9"/>
    </location>
    <ligand>
        <name>a divalent metal cation</name>
        <dbReference type="ChEBI" id="CHEBI:60240"/>
        <label>1</label>
    </ligand>
</feature>
<sequence length="262" mass="29221">MHLIDTHVHLNFDLFQPDLATVRSRWQEAGVVRLVHSCVHPGEFSSIQAIAHQFPELSLAIGLHPLDADKWNGETAEKIESLASSDPKVVAIGEMGLDFYKANNYEQQCIVFEAQLGVACKLNLPVIIHCREAAPQVRSLLQKWQDKSQGQRVRGVMHCWGGTPEETQWFLDLGLFISFSGTVTFKNAKAIKASAVMVSSDRLLIETDCPFLSPVPKRGEKRNEPSYVRYVAEQLAMLRGETVEAIAAQTTQNACKLFGFEL</sequence>
<dbReference type="PROSITE" id="PS01137">
    <property type="entry name" value="TATD_1"/>
    <property type="match status" value="1"/>
</dbReference>
<dbReference type="STRING" id="56107.Cylst_5247"/>
<dbReference type="AlphaFoldDB" id="K9X3P5"/>
<evidence type="ECO:0000256" key="3">
    <source>
        <dbReference type="HAMAP-Rule" id="MF_02048"/>
    </source>
</evidence>
<dbReference type="SUPFAM" id="SSF51556">
    <property type="entry name" value="Metallo-dependent hydrolases"/>
    <property type="match status" value="1"/>
</dbReference>
<dbReference type="PIRSF" id="PIRSF005902">
    <property type="entry name" value="DNase_TatD"/>
    <property type="match status" value="1"/>
</dbReference>
<dbReference type="EMBL" id="CP003642">
    <property type="protein sequence ID" value="AFZ27280.1"/>
    <property type="molecule type" value="Genomic_DNA"/>
</dbReference>
<dbReference type="InterPro" id="IPR001130">
    <property type="entry name" value="TatD-like"/>
</dbReference>
<dbReference type="Proteomes" id="UP000010475">
    <property type="component" value="Chromosome"/>
</dbReference>
<dbReference type="GO" id="GO:0046872">
    <property type="term" value="F:metal ion binding"/>
    <property type="evidence" value="ECO:0007669"/>
    <property type="project" value="UniProtKB-KW"/>
</dbReference>
<dbReference type="PANTHER" id="PTHR46124:SF2">
    <property type="entry name" value="D-AMINOACYL-TRNA DEACYLASE"/>
    <property type="match status" value="1"/>
</dbReference>
<evidence type="ECO:0000313" key="5">
    <source>
        <dbReference type="EMBL" id="AFZ27280.1"/>
    </source>
</evidence>
<dbReference type="CDD" id="cd01310">
    <property type="entry name" value="TatD_DNAse"/>
    <property type="match status" value="1"/>
</dbReference>
<dbReference type="InterPro" id="IPR015991">
    <property type="entry name" value="TatD/YcfH-like"/>
</dbReference>
<evidence type="ECO:0000256" key="2">
    <source>
        <dbReference type="ARBA" id="ARBA00022801"/>
    </source>
</evidence>
<dbReference type="Gene3D" id="3.20.20.140">
    <property type="entry name" value="Metal-dependent hydrolases"/>
    <property type="match status" value="1"/>
</dbReference>
<feature type="binding site" evidence="3 4">
    <location>
        <position position="158"/>
    </location>
    <ligand>
        <name>a divalent metal cation</name>
        <dbReference type="ChEBI" id="CHEBI:60240"/>
        <label>2</label>
    </ligand>
</feature>
<comment type="catalytic activity">
    <reaction evidence="3">
        <text>D-tyrosyl-tRNA(Tyr) + H2O = D-tyrosine + tRNA(Tyr)</text>
        <dbReference type="Rhea" id="RHEA:25347"/>
        <dbReference type="Rhea" id="RHEA-COMP:9707"/>
        <dbReference type="Rhea" id="RHEA-COMP:9872"/>
        <dbReference type="ChEBI" id="CHEBI:15377"/>
        <dbReference type="ChEBI" id="CHEBI:58570"/>
        <dbReference type="ChEBI" id="CHEBI:78442"/>
        <dbReference type="ChEBI" id="CHEBI:78723"/>
    </reaction>
</comment>
<accession>K9X3P5</accession>
<keyword evidence="2 3" id="KW-0378">Hydrolase</keyword>
<dbReference type="NCBIfam" id="TIGR00010">
    <property type="entry name" value="YchF/TatD family DNA exonuclease"/>
    <property type="match status" value="1"/>
</dbReference>
<feature type="binding site" evidence="3">
    <location>
        <position position="94"/>
    </location>
    <ligand>
        <name>a divalent metal cation</name>
        <dbReference type="ChEBI" id="CHEBI:60240"/>
        <label>2</label>
    </ligand>
</feature>
<dbReference type="PANTHER" id="PTHR46124">
    <property type="entry name" value="D-AMINOACYL-TRNA DEACYLASE"/>
    <property type="match status" value="1"/>
</dbReference>
<keyword evidence="6" id="KW-1185">Reference proteome</keyword>
<feature type="binding site" evidence="3 4">
    <location>
        <position position="7"/>
    </location>
    <ligand>
        <name>a divalent metal cation</name>
        <dbReference type="ChEBI" id="CHEBI:60240"/>
        <label>1</label>
    </ligand>
</feature>
<dbReference type="GO" id="GO:0019478">
    <property type="term" value="P:D-amino acid catabolic process"/>
    <property type="evidence" value="ECO:0007669"/>
    <property type="project" value="UniProtKB-UniRule"/>
</dbReference>
<gene>
    <name evidence="3" type="primary">dtd3</name>
    <name evidence="5" type="ORF">Cylst_5247</name>
</gene>
<dbReference type="PATRIC" id="fig|56107.3.peg.5763"/>
<dbReference type="HAMAP" id="MF_02048">
    <property type="entry name" value="Deacylase_DTD3"/>
    <property type="match status" value="1"/>
</dbReference>
<comment type="catalytic activity">
    <reaction evidence="3">
        <text>a D-aminoacyl-tRNA + H2O = a tRNA + a D-alpha-amino acid + H(+)</text>
        <dbReference type="Rhea" id="RHEA:13953"/>
        <dbReference type="Rhea" id="RHEA-COMP:10123"/>
        <dbReference type="Rhea" id="RHEA-COMP:10124"/>
        <dbReference type="ChEBI" id="CHEBI:15377"/>
        <dbReference type="ChEBI" id="CHEBI:15378"/>
        <dbReference type="ChEBI" id="CHEBI:59871"/>
        <dbReference type="ChEBI" id="CHEBI:78442"/>
        <dbReference type="ChEBI" id="CHEBI:79333"/>
        <dbReference type="EC" id="3.1.1.96"/>
    </reaction>
</comment>
<organism evidence="5 6">
    <name type="scientific">Cylindrospermum stagnale PCC 7417</name>
    <dbReference type="NCBI Taxonomy" id="56107"/>
    <lineage>
        <taxon>Bacteria</taxon>
        <taxon>Bacillati</taxon>
        <taxon>Cyanobacteriota</taxon>
        <taxon>Cyanophyceae</taxon>
        <taxon>Nostocales</taxon>
        <taxon>Nostocaceae</taxon>
        <taxon>Cylindrospermum</taxon>
    </lineage>
</organism>